<organism evidence="1 2">
    <name type="scientific">Romanomermis culicivorax</name>
    <name type="common">Nematode worm</name>
    <dbReference type="NCBI Taxonomy" id="13658"/>
    <lineage>
        <taxon>Eukaryota</taxon>
        <taxon>Metazoa</taxon>
        <taxon>Ecdysozoa</taxon>
        <taxon>Nematoda</taxon>
        <taxon>Enoplea</taxon>
        <taxon>Dorylaimia</taxon>
        <taxon>Mermithida</taxon>
        <taxon>Mermithoidea</taxon>
        <taxon>Mermithidae</taxon>
        <taxon>Romanomermis</taxon>
    </lineage>
</organism>
<reference evidence="2" key="1">
    <citation type="submission" date="2022-11" db="UniProtKB">
        <authorList>
            <consortium name="WormBaseParasite"/>
        </authorList>
    </citation>
    <scope>IDENTIFICATION</scope>
</reference>
<proteinExistence type="predicted"/>
<evidence type="ECO:0000313" key="1">
    <source>
        <dbReference type="Proteomes" id="UP000887565"/>
    </source>
</evidence>
<dbReference type="WBParaSite" id="nRc.2.0.1.t08995-RA">
    <property type="protein sequence ID" value="nRc.2.0.1.t08995-RA"/>
    <property type="gene ID" value="nRc.2.0.1.g08995"/>
</dbReference>
<sequence>MCCCSAYHVDMCCCSASHFDICFCSACQVIDENERYEIDVEILVDIFSMENFRYWFFHIAQRSGAMNNYTPMECMPWLGCSLLHQHWWDCCCPTQEALQQTLLTWIFFSNSVNRHSPKSTLQTSTEMSTPAPPLLRRTFFNFEAASFRRCWFLATNKILDPGVK</sequence>
<dbReference type="Proteomes" id="UP000887565">
    <property type="component" value="Unplaced"/>
</dbReference>
<name>A0A915I575_ROMCU</name>
<dbReference type="AlphaFoldDB" id="A0A915I575"/>
<protein>
    <submittedName>
        <fullName evidence="2">Uncharacterized protein</fullName>
    </submittedName>
</protein>
<evidence type="ECO:0000313" key="2">
    <source>
        <dbReference type="WBParaSite" id="nRc.2.0.1.t08995-RA"/>
    </source>
</evidence>
<accession>A0A915I575</accession>
<keyword evidence="1" id="KW-1185">Reference proteome</keyword>